<name>A0A3N4IZP1_9PEZI</name>
<comment type="cofactor">
    <cofactor evidence="1">
        <name>Mg(2+)</name>
        <dbReference type="ChEBI" id="CHEBI:18420"/>
    </cofactor>
</comment>
<proteinExistence type="inferred from homology"/>
<keyword evidence="1" id="KW-0234">DNA repair</keyword>
<gene>
    <name evidence="3" type="ORF">L873DRAFT_1848340</name>
</gene>
<dbReference type="GO" id="GO:0000723">
    <property type="term" value="P:telomere maintenance"/>
    <property type="evidence" value="ECO:0007669"/>
    <property type="project" value="InterPro"/>
</dbReference>
<evidence type="ECO:0000259" key="2">
    <source>
        <dbReference type="Pfam" id="PF05970"/>
    </source>
</evidence>
<comment type="catalytic activity">
    <reaction evidence="1">
        <text>ATP + H2O = ADP + phosphate + H(+)</text>
        <dbReference type="Rhea" id="RHEA:13065"/>
        <dbReference type="ChEBI" id="CHEBI:15377"/>
        <dbReference type="ChEBI" id="CHEBI:15378"/>
        <dbReference type="ChEBI" id="CHEBI:30616"/>
        <dbReference type="ChEBI" id="CHEBI:43474"/>
        <dbReference type="ChEBI" id="CHEBI:456216"/>
        <dbReference type="EC" id="5.6.2.3"/>
    </reaction>
</comment>
<keyword evidence="1" id="KW-0067">ATP-binding</keyword>
<comment type="similarity">
    <text evidence="1">Belongs to the helicase family.</text>
</comment>
<dbReference type="PANTHER" id="PTHR10492">
    <property type="match status" value="1"/>
</dbReference>
<dbReference type="GO" id="GO:0006281">
    <property type="term" value="P:DNA repair"/>
    <property type="evidence" value="ECO:0007669"/>
    <property type="project" value="UniProtKB-KW"/>
</dbReference>
<dbReference type="EC" id="5.6.2.3" evidence="1"/>
<evidence type="ECO:0000313" key="4">
    <source>
        <dbReference type="Proteomes" id="UP000276215"/>
    </source>
</evidence>
<dbReference type="Pfam" id="PF05970">
    <property type="entry name" value="PIF1"/>
    <property type="match status" value="1"/>
</dbReference>
<dbReference type="GO" id="GO:0043139">
    <property type="term" value="F:5'-3' DNA helicase activity"/>
    <property type="evidence" value="ECO:0007669"/>
    <property type="project" value="UniProtKB-EC"/>
</dbReference>
<dbReference type="AlphaFoldDB" id="A0A3N4IZP1"/>
<dbReference type="STRING" id="1336337.A0A3N4IZP1"/>
<keyword evidence="1" id="KW-0378">Hydrolase</keyword>
<keyword evidence="1" id="KW-0347">Helicase</keyword>
<keyword evidence="1" id="KW-0547">Nucleotide-binding</keyword>
<dbReference type="OrthoDB" id="4332274at2759"/>
<evidence type="ECO:0000256" key="1">
    <source>
        <dbReference type="RuleBase" id="RU363044"/>
    </source>
</evidence>
<dbReference type="EMBL" id="ML120499">
    <property type="protein sequence ID" value="RPA91335.1"/>
    <property type="molecule type" value="Genomic_DNA"/>
</dbReference>
<organism evidence="3 4">
    <name type="scientific">Choiromyces venosus 120613-1</name>
    <dbReference type="NCBI Taxonomy" id="1336337"/>
    <lineage>
        <taxon>Eukaryota</taxon>
        <taxon>Fungi</taxon>
        <taxon>Dikarya</taxon>
        <taxon>Ascomycota</taxon>
        <taxon>Pezizomycotina</taxon>
        <taxon>Pezizomycetes</taxon>
        <taxon>Pezizales</taxon>
        <taxon>Tuberaceae</taxon>
        <taxon>Choiromyces</taxon>
    </lineage>
</organism>
<keyword evidence="4" id="KW-1185">Reference proteome</keyword>
<feature type="domain" description="DNA helicase Pif1-like DEAD-box helicase" evidence="2">
    <location>
        <begin position="73"/>
        <end position="157"/>
    </location>
</feature>
<dbReference type="PANTHER" id="PTHR10492:SF57">
    <property type="entry name" value="ATP-DEPENDENT DNA HELICASE"/>
    <property type="match status" value="1"/>
</dbReference>
<dbReference type="InterPro" id="IPR010285">
    <property type="entry name" value="DNA_helicase_pif1-like_DEAD"/>
</dbReference>
<dbReference type="GO" id="GO:0006310">
    <property type="term" value="P:DNA recombination"/>
    <property type="evidence" value="ECO:0007669"/>
    <property type="project" value="UniProtKB-KW"/>
</dbReference>
<dbReference type="GO" id="GO:0016887">
    <property type="term" value="F:ATP hydrolysis activity"/>
    <property type="evidence" value="ECO:0007669"/>
    <property type="project" value="RHEA"/>
</dbReference>
<evidence type="ECO:0000313" key="3">
    <source>
        <dbReference type="EMBL" id="RPA91335.1"/>
    </source>
</evidence>
<protein>
    <recommendedName>
        <fullName evidence="1">ATP-dependent DNA helicase</fullName>
        <ecNumber evidence="1">5.6.2.3</ecNumber>
    </recommendedName>
</protein>
<dbReference type="GO" id="GO:0005524">
    <property type="term" value="F:ATP binding"/>
    <property type="evidence" value="ECO:0007669"/>
    <property type="project" value="UniProtKB-KW"/>
</dbReference>
<dbReference type="Proteomes" id="UP000276215">
    <property type="component" value="Unassembled WGS sequence"/>
</dbReference>
<keyword evidence="1" id="KW-0227">DNA damage</keyword>
<keyword evidence="1" id="KW-0233">DNA recombination</keyword>
<accession>A0A3N4IZP1</accession>
<sequence length="310" mass="35794">MADYLDQFSSAELATDLALHDLERYLNTQSSKLADFGLPQPEQQSSLLQLEQASCSRQYTDLTTKYQHDELLLSNEQLDIYYTVLNSFYIPLIDRSQTCYFIEGKAGHEKSYTANVLVNRLRSEGYIVLVVGSITLSVAQYERGQTAPSAFGIPVTEYKVIWWKDNYWTRRLSSSSSSSKEWWTNSISRYFNLIIMALETLSNPSSTPTNFLFPDSKLFKPFEVCQRSFLSPLNIYVDEFNHQMLDKILFVTEHKYFSYDSIKDSDGETRQVEADERFPNPTLRGQISTPEFFHELQEPGVPPHELSLKE</sequence>
<reference evidence="3 4" key="1">
    <citation type="journal article" date="2018" name="Nat. Ecol. Evol.">
        <title>Pezizomycetes genomes reveal the molecular basis of ectomycorrhizal truffle lifestyle.</title>
        <authorList>
            <person name="Murat C."/>
            <person name="Payen T."/>
            <person name="Noel B."/>
            <person name="Kuo A."/>
            <person name="Morin E."/>
            <person name="Chen J."/>
            <person name="Kohler A."/>
            <person name="Krizsan K."/>
            <person name="Balestrini R."/>
            <person name="Da Silva C."/>
            <person name="Montanini B."/>
            <person name="Hainaut M."/>
            <person name="Levati E."/>
            <person name="Barry K.W."/>
            <person name="Belfiori B."/>
            <person name="Cichocki N."/>
            <person name="Clum A."/>
            <person name="Dockter R.B."/>
            <person name="Fauchery L."/>
            <person name="Guy J."/>
            <person name="Iotti M."/>
            <person name="Le Tacon F."/>
            <person name="Lindquist E.A."/>
            <person name="Lipzen A."/>
            <person name="Malagnac F."/>
            <person name="Mello A."/>
            <person name="Molinier V."/>
            <person name="Miyauchi S."/>
            <person name="Poulain J."/>
            <person name="Riccioni C."/>
            <person name="Rubini A."/>
            <person name="Sitrit Y."/>
            <person name="Splivallo R."/>
            <person name="Traeger S."/>
            <person name="Wang M."/>
            <person name="Zifcakova L."/>
            <person name="Wipf D."/>
            <person name="Zambonelli A."/>
            <person name="Paolocci F."/>
            <person name="Nowrousian M."/>
            <person name="Ottonello S."/>
            <person name="Baldrian P."/>
            <person name="Spatafora J.W."/>
            <person name="Henrissat B."/>
            <person name="Nagy L.G."/>
            <person name="Aury J.M."/>
            <person name="Wincker P."/>
            <person name="Grigoriev I.V."/>
            <person name="Bonfante P."/>
            <person name="Martin F.M."/>
        </authorList>
    </citation>
    <scope>NUCLEOTIDE SEQUENCE [LARGE SCALE GENOMIC DNA]</scope>
    <source>
        <strain evidence="3 4">120613-1</strain>
    </source>
</reference>